<evidence type="ECO:0000313" key="2">
    <source>
        <dbReference type="EMBL" id="CUR56370.1"/>
    </source>
</evidence>
<dbReference type="AlphaFoldDB" id="A0A2P2C2Z8"/>
<keyword evidence="2" id="KW-0808">Transferase</keyword>
<gene>
    <name evidence="2" type="ORF">NOCA1110052</name>
</gene>
<protein>
    <submittedName>
        <fullName evidence="2">GCN5-related N-acetyltransferase</fullName>
    </submittedName>
</protein>
<sequence length="299" mass="32678">MPTDPALDISRCVTDDDYEAWRQVRIAVLPYERTVSVAELRENDSPDRLMVLAREDGVVVGHGLSDRSDSAGGGSVIPRVLPEHRRRGIGTALLHHLVAHVETLGVPTLRAGADDEGSLAFAHRFGFTEVNREVEQTFHLDGPVEPTPTPAGIEVVTAQDRPGLWEAAYERFGLEAIAGLSVDTPLDVSPENWVREWLGDPMFLALADGEVVGCAGLGLDPDNPTRAEHLLTAVRSDWRGRGLAVHLKQRTLAWAAEHGLTEVYTWTQDGNAAMRALNTRLGYATTRVGIQLARPLHQD</sequence>
<accession>A0A2P2C2Z8</accession>
<evidence type="ECO:0000259" key="1">
    <source>
        <dbReference type="PROSITE" id="PS51186"/>
    </source>
</evidence>
<dbReference type="SUPFAM" id="SSF55729">
    <property type="entry name" value="Acyl-CoA N-acyltransferases (Nat)"/>
    <property type="match status" value="2"/>
</dbReference>
<dbReference type="InterPro" id="IPR016181">
    <property type="entry name" value="Acyl_CoA_acyltransferase"/>
</dbReference>
<proteinExistence type="predicted"/>
<name>A0A2P2C2Z8_9ZZZZ</name>
<dbReference type="GO" id="GO:0016747">
    <property type="term" value="F:acyltransferase activity, transferring groups other than amino-acyl groups"/>
    <property type="evidence" value="ECO:0007669"/>
    <property type="project" value="InterPro"/>
</dbReference>
<reference evidence="2" key="1">
    <citation type="submission" date="2015-08" db="EMBL/GenBank/DDBJ databases">
        <authorList>
            <person name="Babu N.S."/>
            <person name="Beckwith C.J."/>
            <person name="Beseler K.G."/>
            <person name="Brison A."/>
            <person name="Carone J.V."/>
            <person name="Caskin T.P."/>
            <person name="Diamond M."/>
            <person name="Durham M.E."/>
            <person name="Foxe J.M."/>
            <person name="Go M."/>
            <person name="Henderson B.A."/>
            <person name="Jones I.B."/>
            <person name="McGettigan J.A."/>
            <person name="Micheletti S.J."/>
            <person name="Nasrallah M.E."/>
            <person name="Ortiz D."/>
            <person name="Piller C.R."/>
            <person name="Privatt S.R."/>
            <person name="Schneider S.L."/>
            <person name="Sharp S."/>
            <person name="Smith T.C."/>
            <person name="Stanton J.D."/>
            <person name="Ullery H.E."/>
            <person name="Wilson R.J."/>
            <person name="Serrano M.G."/>
            <person name="Buck G."/>
            <person name="Lee V."/>
            <person name="Wang Y."/>
            <person name="Carvalho R."/>
            <person name="Voegtly L."/>
            <person name="Shi R."/>
            <person name="Duckworth R."/>
            <person name="Johnson A."/>
            <person name="Loviza R."/>
            <person name="Walstead R."/>
            <person name="Shah Z."/>
            <person name="Kiflezghi M."/>
            <person name="Wade K."/>
            <person name="Ball S.L."/>
            <person name="Bradley K.W."/>
            <person name="Asai D.J."/>
            <person name="Bowman C.A."/>
            <person name="Russell D.A."/>
            <person name="Pope W.H."/>
            <person name="Jacobs-Sera D."/>
            <person name="Hendrix R.W."/>
            <person name="Hatfull G.F."/>
        </authorList>
    </citation>
    <scope>NUCLEOTIDE SEQUENCE</scope>
</reference>
<dbReference type="CDD" id="cd04301">
    <property type="entry name" value="NAT_SF"/>
    <property type="match status" value="2"/>
</dbReference>
<dbReference type="InterPro" id="IPR000182">
    <property type="entry name" value="GNAT_dom"/>
</dbReference>
<dbReference type="Pfam" id="PF00583">
    <property type="entry name" value="Acetyltransf_1"/>
    <property type="match status" value="2"/>
</dbReference>
<feature type="domain" description="N-acetyltransferase" evidence="1">
    <location>
        <begin position="8"/>
        <end position="149"/>
    </location>
</feature>
<dbReference type="PANTHER" id="PTHR43072">
    <property type="entry name" value="N-ACETYLTRANSFERASE"/>
    <property type="match status" value="1"/>
</dbReference>
<dbReference type="EMBL" id="CZKB01000003">
    <property type="protein sequence ID" value="CUR56370.1"/>
    <property type="molecule type" value="Genomic_DNA"/>
</dbReference>
<dbReference type="PROSITE" id="PS51186">
    <property type="entry name" value="GNAT"/>
    <property type="match status" value="2"/>
</dbReference>
<organism evidence="2">
    <name type="scientific">metagenome</name>
    <dbReference type="NCBI Taxonomy" id="256318"/>
    <lineage>
        <taxon>unclassified sequences</taxon>
        <taxon>metagenomes</taxon>
    </lineage>
</organism>
<dbReference type="Gene3D" id="3.40.630.30">
    <property type="match status" value="1"/>
</dbReference>
<feature type="domain" description="N-acetyltransferase" evidence="1">
    <location>
        <begin position="151"/>
        <end position="299"/>
    </location>
</feature>